<organism evidence="1 2">
    <name type="scientific">Microvirga flocculans</name>
    <dbReference type="NCBI Taxonomy" id="217168"/>
    <lineage>
        <taxon>Bacteria</taxon>
        <taxon>Pseudomonadati</taxon>
        <taxon>Pseudomonadota</taxon>
        <taxon>Alphaproteobacteria</taxon>
        <taxon>Hyphomicrobiales</taxon>
        <taxon>Methylobacteriaceae</taxon>
        <taxon>Microvirga</taxon>
    </lineage>
</organism>
<name>A0A7W6IEF0_9HYPH</name>
<dbReference type="RefSeq" id="WP_169732757.1">
    <property type="nucleotide sequence ID" value="NZ_JACIDC010000003.1"/>
</dbReference>
<evidence type="ECO:0000313" key="2">
    <source>
        <dbReference type="Proteomes" id="UP000519439"/>
    </source>
</evidence>
<keyword evidence="2" id="KW-1185">Reference proteome</keyword>
<dbReference type="Proteomes" id="UP000519439">
    <property type="component" value="Unassembled WGS sequence"/>
</dbReference>
<sequence length="53" mass="6299">MREVQAKWNRLSMSDLVQIKTKAELIARVEERYGLPHDVAVQDIEIWASDRRF</sequence>
<comment type="caution">
    <text evidence="1">The sequence shown here is derived from an EMBL/GenBank/DDBJ whole genome shotgun (WGS) entry which is preliminary data.</text>
</comment>
<dbReference type="Gene3D" id="1.10.1470.10">
    <property type="entry name" value="YjbJ"/>
    <property type="match status" value="1"/>
</dbReference>
<dbReference type="AlphaFoldDB" id="A0A7W6IEF0"/>
<gene>
    <name evidence="1" type="ORF">GGR34_001012</name>
</gene>
<evidence type="ECO:0000313" key="1">
    <source>
        <dbReference type="EMBL" id="MBB4039370.1"/>
    </source>
</evidence>
<protein>
    <submittedName>
        <fullName evidence="1">Uncharacterized protein</fullName>
    </submittedName>
</protein>
<accession>A0A7W6IEF0</accession>
<proteinExistence type="predicted"/>
<reference evidence="1 2" key="1">
    <citation type="submission" date="2020-08" db="EMBL/GenBank/DDBJ databases">
        <title>Genomic Encyclopedia of Type Strains, Phase IV (KMG-IV): sequencing the most valuable type-strain genomes for metagenomic binning, comparative biology and taxonomic classification.</title>
        <authorList>
            <person name="Goeker M."/>
        </authorList>
    </citation>
    <scope>NUCLEOTIDE SEQUENCE [LARGE SCALE GENOMIC DNA]</scope>
    <source>
        <strain evidence="1 2">DSM 15743</strain>
    </source>
</reference>
<dbReference type="EMBL" id="JACIDC010000003">
    <property type="protein sequence ID" value="MBB4039370.1"/>
    <property type="molecule type" value="Genomic_DNA"/>
</dbReference>
<dbReference type="InterPro" id="IPR036629">
    <property type="entry name" value="YjbJ_sf"/>
</dbReference>